<dbReference type="GO" id="GO:0008146">
    <property type="term" value="F:sulfotransferase activity"/>
    <property type="evidence" value="ECO:0007669"/>
    <property type="project" value="InterPro"/>
</dbReference>
<keyword evidence="3" id="KW-1185">Reference proteome</keyword>
<proteinExistence type="predicted"/>
<accession>A0A563VVV1</accession>
<gene>
    <name evidence="2" type="ORF">H1P_350018</name>
</gene>
<dbReference type="Pfam" id="PF13469">
    <property type="entry name" value="Sulfotransfer_3"/>
    <property type="match status" value="1"/>
</dbReference>
<dbReference type="Proteomes" id="UP000320055">
    <property type="component" value="Unassembled WGS sequence"/>
</dbReference>
<evidence type="ECO:0000256" key="1">
    <source>
        <dbReference type="ARBA" id="ARBA00022679"/>
    </source>
</evidence>
<keyword evidence="1 2" id="KW-0808">Transferase</keyword>
<sequence>MMKLPTFLIVGVQKAGTTSIYNYLQEHPQVFMSRIKETNFLEQDWSSFPPEKQNKNGIVTIEDYAALFTDVRDEIAIGEASPNYLFHYESSAARIKKYVPDAKLIVVLRNPVERAYSDYLMHIRDAIGTQIISLSEQVEKRAHKSFMIRKGFYATPLKYYLDQFGTEQIKVCLYDDLCRNSEQFMKGIYTYIGVDTEFKPDVSKKVQQAKVPKNQAINNLLQRKNPLRTFAANTLKTVMPLEARQKFRDRLININSQSKKEMPLTTEDSQKLINLYQEDILKLQDLINRDLSGWLQQ</sequence>
<dbReference type="SUPFAM" id="SSF52540">
    <property type="entry name" value="P-loop containing nucleoside triphosphate hydrolases"/>
    <property type="match status" value="1"/>
</dbReference>
<protein>
    <submittedName>
        <fullName evidence="2">Sulfotransferase</fullName>
    </submittedName>
</protein>
<dbReference type="Gene3D" id="3.40.50.300">
    <property type="entry name" value="P-loop containing nucleotide triphosphate hydrolases"/>
    <property type="match status" value="1"/>
</dbReference>
<dbReference type="RefSeq" id="WP_246141506.1">
    <property type="nucleotide sequence ID" value="NZ_LR213795.1"/>
</dbReference>
<name>A0A563VVV1_9CYAN</name>
<dbReference type="InterPro" id="IPR037359">
    <property type="entry name" value="NST/OST"/>
</dbReference>
<reference evidence="2 3" key="1">
    <citation type="submission" date="2019-01" db="EMBL/GenBank/DDBJ databases">
        <authorList>
            <person name="Brito A."/>
        </authorList>
    </citation>
    <scope>NUCLEOTIDE SEQUENCE [LARGE SCALE GENOMIC DNA]</scope>
    <source>
        <strain evidence="2">1</strain>
    </source>
</reference>
<evidence type="ECO:0000313" key="3">
    <source>
        <dbReference type="Proteomes" id="UP000320055"/>
    </source>
</evidence>
<organism evidence="2 3">
    <name type="scientific">Hyella patelloides LEGE 07179</name>
    <dbReference type="NCBI Taxonomy" id="945734"/>
    <lineage>
        <taxon>Bacteria</taxon>
        <taxon>Bacillati</taxon>
        <taxon>Cyanobacteriota</taxon>
        <taxon>Cyanophyceae</taxon>
        <taxon>Pleurocapsales</taxon>
        <taxon>Hyellaceae</taxon>
        <taxon>Hyella</taxon>
    </lineage>
</organism>
<dbReference type="PANTHER" id="PTHR10605:SF56">
    <property type="entry name" value="BIFUNCTIONAL HEPARAN SULFATE N-DEACETYLASE_N-SULFOTRANSFERASE"/>
    <property type="match status" value="1"/>
</dbReference>
<dbReference type="PANTHER" id="PTHR10605">
    <property type="entry name" value="HEPARAN SULFATE SULFOTRANSFERASE"/>
    <property type="match status" value="1"/>
</dbReference>
<dbReference type="AlphaFoldDB" id="A0A563VVV1"/>
<dbReference type="EMBL" id="CAACVJ010000279">
    <property type="protein sequence ID" value="VEP15588.1"/>
    <property type="molecule type" value="Genomic_DNA"/>
</dbReference>
<dbReference type="InterPro" id="IPR027417">
    <property type="entry name" value="P-loop_NTPase"/>
</dbReference>
<evidence type="ECO:0000313" key="2">
    <source>
        <dbReference type="EMBL" id="VEP15588.1"/>
    </source>
</evidence>